<evidence type="ECO:0000313" key="3">
    <source>
        <dbReference type="EMBL" id="CAK8986058.1"/>
    </source>
</evidence>
<evidence type="ECO:0000256" key="1">
    <source>
        <dbReference type="SAM" id="MobiDB-lite"/>
    </source>
</evidence>
<dbReference type="EMBL" id="CAXAMM010000115">
    <property type="protein sequence ID" value="CAK8986058.1"/>
    <property type="molecule type" value="Genomic_DNA"/>
</dbReference>
<gene>
    <name evidence="2" type="ORF">SCF082_LOCUS333</name>
    <name evidence="3" type="ORF">SCF082_LOCUS392</name>
</gene>
<protein>
    <submittedName>
        <fullName evidence="3">Uncharacterized protein</fullName>
    </submittedName>
</protein>
<reference evidence="3 4" key="1">
    <citation type="submission" date="2024-02" db="EMBL/GenBank/DDBJ databases">
        <authorList>
            <person name="Chen Y."/>
            <person name="Shah S."/>
            <person name="Dougan E. K."/>
            <person name="Thang M."/>
            <person name="Chan C."/>
        </authorList>
    </citation>
    <scope>NUCLEOTIDE SEQUENCE [LARGE SCALE GENOMIC DNA]</scope>
</reference>
<sequence>MATFTAPEEESRSTEAKIQVLRYDGQVAKLVEYGDEGTTRCSLQPTSLEAGGQGSSVPDRAEQTALGGRRKLCAIPPRVVQVLILDMDACVKLPEGILAERILKSAGISQGHQLLVRVNVMR</sequence>
<proteinExistence type="predicted"/>
<evidence type="ECO:0000313" key="4">
    <source>
        <dbReference type="Proteomes" id="UP001642464"/>
    </source>
</evidence>
<evidence type="ECO:0000313" key="2">
    <source>
        <dbReference type="EMBL" id="CAK8985922.1"/>
    </source>
</evidence>
<organism evidence="3 4">
    <name type="scientific">Durusdinium trenchii</name>
    <dbReference type="NCBI Taxonomy" id="1381693"/>
    <lineage>
        <taxon>Eukaryota</taxon>
        <taxon>Sar</taxon>
        <taxon>Alveolata</taxon>
        <taxon>Dinophyceae</taxon>
        <taxon>Suessiales</taxon>
        <taxon>Symbiodiniaceae</taxon>
        <taxon>Durusdinium</taxon>
    </lineage>
</organism>
<comment type="caution">
    <text evidence="3">The sequence shown here is derived from an EMBL/GenBank/DDBJ whole genome shotgun (WGS) entry which is preliminary data.</text>
</comment>
<feature type="region of interest" description="Disordered" evidence="1">
    <location>
        <begin position="38"/>
        <end position="61"/>
    </location>
</feature>
<name>A0ABP0H8D5_9DINO</name>
<accession>A0ABP0H8D5</accession>
<dbReference type="EMBL" id="CAXAMM010000103">
    <property type="protein sequence ID" value="CAK8985922.1"/>
    <property type="molecule type" value="Genomic_DNA"/>
</dbReference>
<dbReference type="Proteomes" id="UP001642464">
    <property type="component" value="Unassembled WGS sequence"/>
</dbReference>
<keyword evidence="4" id="KW-1185">Reference proteome</keyword>